<dbReference type="KEGG" id="mpl:Mpal_0886"/>
<accession>B8GGI9</accession>
<reference evidence="1 2" key="1">
    <citation type="journal article" date="2015" name="Genome Announc.">
        <title>Complete Genome Sequence of Methanosphaerula palustris E1-9CT, a Hydrogenotrophic Methanogen Isolated from a Minerotrophic Fen Peatland.</title>
        <authorList>
            <person name="Cadillo-Quiroz H."/>
            <person name="Browne P."/>
            <person name="Kyrpides N."/>
            <person name="Woyke T."/>
            <person name="Goodwin L."/>
            <person name="Detter C."/>
            <person name="Yavitt J.B."/>
            <person name="Zinder S.H."/>
        </authorList>
    </citation>
    <scope>NUCLEOTIDE SEQUENCE [LARGE SCALE GENOMIC DNA]</scope>
    <source>
        <strain evidence="2">ATCC BAA-1556 / DSM 19958 / E1-9c</strain>
    </source>
</reference>
<dbReference type="EMBL" id="CP001338">
    <property type="protein sequence ID" value="ACL16244.1"/>
    <property type="molecule type" value="Genomic_DNA"/>
</dbReference>
<keyword evidence="2" id="KW-1185">Reference proteome</keyword>
<organism evidence="1 2">
    <name type="scientific">Methanosphaerula palustris (strain ATCC BAA-1556 / DSM 19958 / E1-9c)</name>
    <dbReference type="NCBI Taxonomy" id="521011"/>
    <lineage>
        <taxon>Archaea</taxon>
        <taxon>Methanobacteriati</taxon>
        <taxon>Methanobacteriota</taxon>
        <taxon>Stenosarchaea group</taxon>
        <taxon>Methanomicrobia</taxon>
        <taxon>Methanomicrobiales</taxon>
        <taxon>Methanoregulaceae</taxon>
        <taxon>Methanosphaerula</taxon>
    </lineage>
</organism>
<sequence length="36" mass="4205" precursor="true">MINKSKCIILSTQDINVQIPGVNRRYQNNTEGEWLK</sequence>
<dbReference type="STRING" id="521011.Mpal_0886"/>
<dbReference type="HOGENOM" id="CLU_3353908_0_0_2"/>
<gene>
    <name evidence="1" type="ordered locus">Mpal_0886</name>
</gene>
<name>B8GGI9_METPE</name>
<dbReference type="Proteomes" id="UP000002457">
    <property type="component" value="Chromosome"/>
</dbReference>
<evidence type="ECO:0000313" key="1">
    <source>
        <dbReference type="EMBL" id="ACL16244.1"/>
    </source>
</evidence>
<protein>
    <submittedName>
        <fullName evidence="1">Uncharacterized protein</fullName>
    </submittedName>
</protein>
<proteinExistence type="predicted"/>
<dbReference type="AlphaFoldDB" id="B8GGI9"/>
<evidence type="ECO:0000313" key="2">
    <source>
        <dbReference type="Proteomes" id="UP000002457"/>
    </source>
</evidence>